<name>A0A1B0C1Z1_9MUSC</name>
<organism evidence="2 3">
    <name type="scientific">Glossina palpalis gambiensis</name>
    <dbReference type="NCBI Taxonomy" id="67801"/>
    <lineage>
        <taxon>Eukaryota</taxon>
        <taxon>Metazoa</taxon>
        <taxon>Ecdysozoa</taxon>
        <taxon>Arthropoda</taxon>
        <taxon>Hexapoda</taxon>
        <taxon>Insecta</taxon>
        <taxon>Pterygota</taxon>
        <taxon>Neoptera</taxon>
        <taxon>Endopterygota</taxon>
        <taxon>Diptera</taxon>
        <taxon>Brachycera</taxon>
        <taxon>Muscomorpha</taxon>
        <taxon>Hippoboscoidea</taxon>
        <taxon>Glossinidae</taxon>
        <taxon>Glossina</taxon>
    </lineage>
</organism>
<dbReference type="EMBL" id="JXJN01024222">
    <property type="status" value="NOT_ANNOTATED_CDS"/>
    <property type="molecule type" value="Genomic_DNA"/>
</dbReference>
<proteinExistence type="predicted"/>
<dbReference type="VEuPathDB" id="VectorBase:GPPI046898"/>
<sequence>MLKKVKQHLEVLFMTKTEDEWFLWNSNDDIGFAVFFQLPRSYQSQSGIKSNLNELISPFSYFFLLLTVMKITYLLPNRWSKSHRRNAGAQRNCKEL</sequence>
<reference evidence="2" key="2">
    <citation type="submission" date="2020-05" db="UniProtKB">
        <authorList>
            <consortium name="EnsemblMetazoa"/>
        </authorList>
    </citation>
    <scope>IDENTIFICATION</scope>
    <source>
        <strain evidence="2">IAEA</strain>
    </source>
</reference>
<reference evidence="3" key="1">
    <citation type="submission" date="2015-01" db="EMBL/GenBank/DDBJ databases">
        <authorList>
            <person name="Aksoy S."/>
            <person name="Warren W."/>
            <person name="Wilson R.K."/>
        </authorList>
    </citation>
    <scope>NUCLEOTIDE SEQUENCE [LARGE SCALE GENOMIC DNA]</scope>
    <source>
        <strain evidence="3">IAEA</strain>
    </source>
</reference>
<protein>
    <submittedName>
        <fullName evidence="2">Uncharacterized protein</fullName>
    </submittedName>
</protein>
<keyword evidence="3" id="KW-1185">Reference proteome</keyword>
<dbReference type="AlphaFoldDB" id="A0A1B0C1Z1"/>
<keyword evidence="1" id="KW-1133">Transmembrane helix</keyword>
<accession>A0A1B0C1Z1</accession>
<keyword evidence="1" id="KW-0812">Transmembrane</keyword>
<dbReference type="Proteomes" id="UP000092460">
    <property type="component" value="Unassembled WGS sequence"/>
</dbReference>
<evidence type="ECO:0000256" key="1">
    <source>
        <dbReference type="SAM" id="Phobius"/>
    </source>
</evidence>
<evidence type="ECO:0000313" key="2">
    <source>
        <dbReference type="EnsemblMetazoa" id="GPPI046898-PA"/>
    </source>
</evidence>
<keyword evidence="1" id="KW-0472">Membrane</keyword>
<evidence type="ECO:0000313" key="3">
    <source>
        <dbReference type="Proteomes" id="UP000092460"/>
    </source>
</evidence>
<dbReference type="EnsemblMetazoa" id="GPPI046898-RA">
    <property type="protein sequence ID" value="GPPI046898-PA"/>
    <property type="gene ID" value="GPPI046898"/>
</dbReference>
<feature type="transmembrane region" description="Helical" evidence="1">
    <location>
        <begin position="55"/>
        <end position="75"/>
    </location>
</feature>